<keyword evidence="2" id="KW-1185">Reference proteome</keyword>
<dbReference type="AlphaFoldDB" id="A0A4C1SX31"/>
<dbReference type="InterPro" id="IPR036410">
    <property type="entry name" value="HSP_DnaJ_Cys-rich_dom_sf"/>
</dbReference>
<feature type="non-terminal residue" evidence="1">
    <location>
        <position position="46"/>
    </location>
</feature>
<name>A0A4C1SX31_EUMVA</name>
<dbReference type="SUPFAM" id="SSF57938">
    <property type="entry name" value="DnaJ/Hsp40 cysteine-rich domain"/>
    <property type="match status" value="1"/>
</dbReference>
<evidence type="ECO:0000313" key="2">
    <source>
        <dbReference type="Proteomes" id="UP000299102"/>
    </source>
</evidence>
<reference evidence="1 2" key="1">
    <citation type="journal article" date="2019" name="Commun. Biol.">
        <title>The bagworm genome reveals a unique fibroin gene that provides high tensile strength.</title>
        <authorList>
            <person name="Kono N."/>
            <person name="Nakamura H."/>
            <person name="Ohtoshi R."/>
            <person name="Tomita M."/>
            <person name="Numata K."/>
            <person name="Arakawa K."/>
        </authorList>
    </citation>
    <scope>NUCLEOTIDE SEQUENCE [LARGE SCALE GENOMIC DNA]</scope>
</reference>
<dbReference type="Proteomes" id="UP000299102">
    <property type="component" value="Unassembled WGS sequence"/>
</dbReference>
<accession>A0A4C1SX31</accession>
<gene>
    <name evidence="1" type="ORF">EVAR_73710_1</name>
</gene>
<sequence>MPSCHGKSQRMAGRAALELCRKCNGSGQLSKKTSTYTSLTACDQCQ</sequence>
<dbReference type="EMBL" id="BGZK01011192">
    <property type="protein sequence ID" value="GBP05837.1"/>
    <property type="molecule type" value="Genomic_DNA"/>
</dbReference>
<proteinExistence type="predicted"/>
<comment type="caution">
    <text evidence="1">The sequence shown here is derived from an EMBL/GenBank/DDBJ whole genome shotgun (WGS) entry which is preliminary data.</text>
</comment>
<protein>
    <submittedName>
        <fullName evidence="1">Uncharacterized protein</fullName>
    </submittedName>
</protein>
<evidence type="ECO:0000313" key="1">
    <source>
        <dbReference type="EMBL" id="GBP05837.1"/>
    </source>
</evidence>
<organism evidence="1 2">
    <name type="scientific">Eumeta variegata</name>
    <name type="common">Bagworm moth</name>
    <name type="synonym">Eumeta japonica</name>
    <dbReference type="NCBI Taxonomy" id="151549"/>
    <lineage>
        <taxon>Eukaryota</taxon>
        <taxon>Metazoa</taxon>
        <taxon>Ecdysozoa</taxon>
        <taxon>Arthropoda</taxon>
        <taxon>Hexapoda</taxon>
        <taxon>Insecta</taxon>
        <taxon>Pterygota</taxon>
        <taxon>Neoptera</taxon>
        <taxon>Endopterygota</taxon>
        <taxon>Lepidoptera</taxon>
        <taxon>Glossata</taxon>
        <taxon>Ditrysia</taxon>
        <taxon>Tineoidea</taxon>
        <taxon>Psychidae</taxon>
        <taxon>Oiketicinae</taxon>
        <taxon>Eumeta</taxon>
    </lineage>
</organism>